<name>A0A402BGS0_9CHLR</name>
<organism evidence="3 4">
    <name type="scientific">Dictyobacter alpinus</name>
    <dbReference type="NCBI Taxonomy" id="2014873"/>
    <lineage>
        <taxon>Bacteria</taxon>
        <taxon>Bacillati</taxon>
        <taxon>Chloroflexota</taxon>
        <taxon>Ktedonobacteria</taxon>
        <taxon>Ktedonobacterales</taxon>
        <taxon>Dictyobacteraceae</taxon>
        <taxon>Dictyobacter</taxon>
    </lineage>
</organism>
<evidence type="ECO:0000259" key="2">
    <source>
        <dbReference type="Pfam" id="PF01243"/>
    </source>
</evidence>
<keyword evidence="4" id="KW-1185">Reference proteome</keyword>
<evidence type="ECO:0000313" key="4">
    <source>
        <dbReference type="Proteomes" id="UP000287171"/>
    </source>
</evidence>
<dbReference type="EMBL" id="BIFT01000002">
    <property type="protein sequence ID" value="GCE30529.1"/>
    <property type="molecule type" value="Genomic_DNA"/>
</dbReference>
<sequence>MASQEIHTQDPFAFLATHDFVVLTTYRKNGTPVPTTVWFAYEDGKVYITTSKDAGKIKRVRATGRVTMTPSDRVGNLLGEPEVAGVGRDAALEERPAARAALERKYGEAFLRIVGDETPDRVYITIEPTAR</sequence>
<dbReference type="OrthoDB" id="163808at2"/>
<evidence type="ECO:0000256" key="1">
    <source>
        <dbReference type="ARBA" id="ARBA00023002"/>
    </source>
</evidence>
<protein>
    <submittedName>
        <fullName evidence="3">PPOX class F420-dependent oxidoreductase</fullName>
    </submittedName>
</protein>
<dbReference type="AlphaFoldDB" id="A0A402BGS0"/>
<dbReference type="RefSeq" id="WP_126630606.1">
    <property type="nucleotide sequence ID" value="NZ_BIFT01000002.1"/>
</dbReference>
<dbReference type="InterPro" id="IPR019965">
    <property type="entry name" value="PPOX_F420-dep_Rv2061_put"/>
</dbReference>
<dbReference type="InterPro" id="IPR052019">
    <property type="entry name" value="F420H2_bilvrd_red/Heme_oxyg"/>
</dbReference>
<dbReference type="GO" id="GO:0070967">
    <property type="term" value="F:coenzyme F420 binding"/>
    <property type="evidence" value="ECO:0007669"/>
    <property type="project" value="TreeGrafter"/>
</dbReference>
<dbReference type="PANTHER" id="PTHR35176:SF11">
    <property type="entry name" value="PYRIDOXAMINE 5'-PHOSPHATE OXIDASE FAMILY PROTEIN"/>
    <property type="match status" value="1"/>
</dbReference>
<dbReference type="InterPro" id="IPR011576">
    <property type="entry name" value="Pyridox_Oxase_N"/>
</dbReference>
<dbReference type="GO" id="GO:0005829">
    <property type="term" value="C:cytosol"/>
    <property type="evidence" value="ECO:0007669"/>
    <property type="project" value="TreeGrafter"/>
</dbReference>
<evidence type="ECO:0000313" key="3">
    <source>
        <dbReference type="EMBL" id="GCE30529.1"/>
    </source>
</evidence>
<keyword evidence="1" id="KW-0560">Oxidoreductase</keyword>
<dbReference type="Proteomes" id="UP000287171">
    <property type="component" value="Unassembled WGS sequence"/>
</dbReference>
<reference evidence="4" key="1">
    <citation type="submission" date="2018-12" db="EMBL/GenBank/DDBJ databases">
        <title>Tengunoibacter tsumagoiensis gen. nov., sp. nov., Dictyobacter kobayashii sp. nov., D. alpinus sp. nov., and D. joshuensis sp. nov. and description of Dictyobacteraceae fam. nov. within the order Ktedonobacterales isolated from Tengu-no-mugimeshi.</title>
        <authorList>
            <person name="Wang C.M."/>
            <person name="Zheng Y."/>
            <person name="Sakai Y."/>
            <person name="Toyoda A."/>
            <person name="Minakuchi Y."/>
            <person name="Abe K."/>
            <person name="Yokota A."/>
            <person name="Yabe S."/>
        </authorList>
    </citation>
    <scope>NUCLEOTIDE SEQUENCE [LARGE SCALE GENOMIC DNA]</scope>
    <source>
        <strain evidence="4">Uno16</strain>
    </source>
</reference>
<dbReference type="Pfam" id="PF01243">
    <property type="entry name" value="PNPOx_N"/>
    <property type="match status" value="1"/>
</dbReference>
<accession>A0A402BGS0</accession>
<dbReference type="PANTHER" id="PTHR35176">
    <property type="entry name" value="HEME OXYGENASE HI_0854-RELATED"/>
    <property type="match status" value="1"/>
</dbReference>
<dbReference type="GO" id="GO:0016627">
    <property type="term" value="F:oxidoreductase activity, acting on the CH-CH group of donors"/>
    <property type="evidence" value="ECO:0007669"/>
    <property type="project" value="TreeGrafter"/>
</dbReference>
<comment type="caution">
    <text evidence="3">The sequence shown here is derived from an EMBL/GenBank/DDBJ whole genome shotgun (WGS) entry which is preliminary data.</text>
</comment>
<dbReference type="SUPFAM" id="SSF50475">
    <property type="entry name" value="FMN-binding split barrel"/>
    <property type="match status" value="1"/>
</dbReference>
<dbReference type="InterPro" id="IPR012349">
    <property type="entry name" value="Split_barrel_FMN-bd"/>
</dbReference>
<feature type="domain" description="Pyridoxamine 5'-phosphate oxidase N-terminal" evidence="2">
    <location>
        <begin position="13"/>
        <end position="129"/>
    </location>
</feature>
<dbReference type="NCBIfam" id="TIGR03666">
    <property type="entry name" value="Rv2061_F420"/>
    <property type="match status" value="1"/>
</dbReference>
<dbReference type="Gene3D" id="2.30.110.10">
    <property type="entry name" value="Electron Transport, Fmn-binding Protein, Chain A"/>
    <property type="match status" value="1"/>
</dbReference>
<gene>
    <name evidence="3" type="ORF">KDA_60130</name>
</gene>
<proteinExistence type="predicted"/>